<name>A0A183J3R1_9BILA</name>
<sequence length="61" mass="6675">MNINFGPRIGMDISHYKWEREGPNVASVQEPSYSSGNVNWGVGWGKGIIFGIPVGARVIEV</sequence>
<dbReference type="AlphaFoldDB" id="A0A183J3R1"/>
<dbReference type="Proteomes" id="UP000270296">
    <property type="component" value="Unassembled WGS sequence"/>
</dbReference>
<protein>
    <submittedName>
        <fullName evidence="3">Pept_C1 domain-containing protein</fullName>
    </submittedName>
</protein>
<gene>
    <name evidence="1" type="ORF">SBAD_LOCUS10508</name>
</gene>
<proteinExistence type="predicted"/>
<reference evidence="3" key="1">
    <citation type="submission" date="2016-06" db="UniProtKB">
        <authorList>
            <consortium name="WormBaseParasite"/>
        </authorList>
    </citation>
    <scope>IDENTIFICATION</scope>
</reference>
<evidence type="ECO:0000313" key="2">
    <source>
        <dbReference type="Proteomes" id="UP000270296"/>
    </source>
</evidence>
<dbReference type="EMBL" id="UZAM01014183">
    <property type="protein sequence ID" value="VDP32407.1"/>
    <property type="molecule type" value="Genomic_DNA"/>
</dbReference>
<evidence type="ECO:0000313" key="3">
    <source>
        <dbReference type="WBParaSite" id="SBAD_0001087501-mRNA-1"/>
    </source>
</evidence>
<reference evidence="1 2" key="2">
    <citation type="submission" date="2018-11" db="EMBL/GenBank/DDBJ databases">
        <authorList>
            <consortium name="Pathogen Informatics"/>
        </authorList>
    </citation>
    <scope>NUCLEOTIDE SEQUENCE [LARGE SCALE GENOMIC DNA]</scope>
</reference>
<organism evidence="3">
    <name type="scientific">Soboliphyme baturini</name>
    <dbReference type="NCBI Taxonomy" id="241478"/>
    <lineage>
        <taxon>Eukaryota</taxon>
        <taxon>Metazoa</taxon>
        <taxon>Ecdysozoa</taxon>
        <taxon>Nematoda</taxon>
        <taxon>Enoplea</taxon>
        <taxon>Dorylaimia</taxon>
        <taxon>Dioctophymatida</taxon>
        <taxon>Dioctophymatoidea</taxon>
        <taxon>Soboliphymatidae</taxon>
        <taxon>Soboliphyme</taxon>
    </lineage>
</organism>
<evidence type="ECO:0000313" key="1">
    <source>
        <dbReference type="EMBL" id="VDP32407.1"/>
    </source>
</evidence>
<keyword evidence="2" id="KW-1185">Reference proteome</keyword>
<accession>A0A183J3R1</accession>
<dbReference type="WBParaSite" id="SBAD_0001087501-mRNA-1">
    <property type="protein sequence ID" value="SBAD_0001087501-mRNA-1"/>
    <property type="gene ID" value="SBAD_0001087501"/>
</dbReference>